<organism evidence="4 5">
    <name type="scientific">Tieghemostelium lacteum</name>
    <name type="common">Slime mold</name>
    <name type="synonym">Dictyostelium lacteum</name>
    <dbReference type="NCBI Taxonomy" id="361077"/>
    <lineage>
        <taxon>Eukaryota</taxon>
        <taxon>Amoebozoa</taxon>
        <taxon>Evosea</taxon>
        <taxon>Eumycetozoa</taxon>
        <taxon>Dictyostelia</taxon>
        <taxon>Dictyosteliales</taxon>
        <taxon>Raperosteliaceae</taxon>
        <taxon>Tieghemostelium</taxon>
    </lineage>
</organism>
<keyword evidence="1" id="KW-0677">Repeat</keyword>
<accession>A0A151ZAJ2</accession>
<dbReference type="EMBL" id="LODT01000035">
    <property type="protein sequence ID" value="KYQ90972.1"/>
    <property type="molecule type" value="Genomic_DNA"/>
</dbReference>
<dbReference type="InterPro" id="IPR029006">
    <property type="entry name" value="ADF-H/Gelsolin-like_dom_sf"/>
</dbReference>
<dbReference type="Proteomes" id="UP000076078">
    <property type="component" value="Unassembled WGS sequence"/>
</dbReference>
<dbReference type="OMA" id="DEHKNCD"/>
<dbReference type="SUPFAM" id="SSF47050">
    <property type="entry name" value="VHP, Villin headpiece domain"/>
    <property type="match status" value="1"/>
</dbReference>
<feature type="region of interest" description="Disordered" evidence="2">
    <location>
        <begin position="1"/>
        <end position="37"/>
    </location>
</feature>
<dbReference type="Gene3D" id="1.10.950.10">
    <property type="entry name" value="Villin headpiece domain"/>
    <property type="match status" value="1"/>
</dbReference>
<dbReference type="SMART" id="SM00262">
    <property type="entry name" value="GEL"/>
    <property type="match status" value="5"/>
</dbReference>
<dbReference type="Gene3D" id="3.40.20.10">
    <property type="entry name" value="Severin"/>
    <property type="match status" value="5"/>
</dbReference>
<dbReference type="PRINTS" id="PR00597">
    <property type="entry name" value="GELSOLIN"/>
</dbReference>
<name>A0A151ZAJ2_TIELA</name>
<feature type="region of interest" description="Disordered" evidence="2">
    <location>
        <begin position="814"/>
        <end position="833"/>
    </location>
</feature>
<evidence type="ECO:0000313" key="5">
    <source>
        <dbReference type="Proteomes" id="UP000076078"/>
    </source>
</evidence>
<protein>
    <submittedName>
        <fullName evidence="4">Villin</fullName>
    </submittedName>
</protein>
<dbReference type="OrthoDB" id="29720at2759"/>
<keyword evidence="5" id="KW-1185">Reference proteome</keyword>
<sequence length="833" mass="94822">MKTGRKLPSKNFKTPGSTTTSTSIKADENSNNNNSGSILSQALETATTSESKKKIVLPPGAGGILGSMASLAMEAQKKKLEKDNKLLSSVINQDPDAPVFVKGRSQSVSVTSTLKDNTGKFLNHKKTVDTYSGQRVRLIQCKGKKRILSKEVEVSIQSLNKMDSFVLDCGIDGSNVGGESADSSAHSTIYIFYGSKSTANKKSKAVGIAEIIKSHERGGHATIIKLDEGDNDERFYKLLKGTPSTPINPDGGDDLEAETHWAQSFTLSKYETSTQTFSLIDTKSLSMELLASDSYFVLDTVTEFYEWSGRNVDINLKDTFHQKAQEKLKSSKHRQAWVESVVLSEGGETVLFREKFFDWPDLSHEVSLNRMGFGKKKAFAVAIPYEKKSPAKMNNFEAREMISLERAEEVMKSDGKGEYEIWYLDQMKMYPLPKEEYGQFYSGCCYIIRYTYTKWNALKYIIYYWQGVDASRQDVGSSSLLVKDLYIETCNRGECTQEPERQGRESSHFLYVFNGRMVVHRGARGEFDFTSKRLYHVFGRTNETITAVQCTKVSTTQLNSRDCFILNDKQQTYLWESKGASKALKEQSNQLISQFFQKSGSSLKLVKEGQEPEEFWKLLGATTQQHKYANYQYLFEKPLTDFSKQIRLYAVINTGTIIRADEIFRFSQYDLQPSKVFILDNQVNVFIWSGSRSQEKEKKRGAEIAIDYIKLLEDGRSESDVLFITEKEEPLSFTCFFHSWDTFRFQSANGADEVDDLLSPKIEAATNFLKKYYQIVPYDQLTQKNTPPEIDRSVLEMYLSDEEFEKHLGMTKQEWESFPSWKKSEKKKSANLF</sequence>
<dbReference type="GO" id="GO:0051015">
    <property type="term" value="F:actin filament binding"/>
    <property type="evidence" value="ECO:0007669"/>
    <property type="project" value="InterPro"/>
</dbReference>
<dbReference type="GO" id="GO:0005546">
    <property type="term" value="F:phosphatidylinositol-4,5-bisphosphate binding"/>
    <property type="evidence" value="ECO:0007669"/>
    <property type="project" value="TreeGrafter"/>
</dbReference>
<dbReference type="InterPro" id="IPR007122">
    <property type="entry name" value="Villin/Gelsolin"/>
</dbReference>
<dbReference type="GO" id="GO:0015629">
    <property type="term" value="C:actin cytoskeleton"/>
    <property type="evidence" value="ECO:0007669"/>
    <property type="project" value="TreeGrafter"/>
</dbReference>
<comment type="caution">
    <text evidence="4">The sequence shown here is derived from an EMBL/GenBank/DDBJ whole genome shotgun (WGS) entry which is preliminary data.</text>
</comment>
<dbReference type="Pfam" id="PF00626">
    <property type="entry name" value="Gelsolin"/>
    <property type="match status" value="4"/>
</dbReference>
<dbReference type="SMART" id="SM00153">
    <property type="entry name" value="VHP"/>
    <property type="match status" value="1"/>
</dbReference>
<dbReference type="GO" id="GO:0051016">
    <property type="term" value="P:barbed-end actin filament capping"/>
    <property type="evidence" value="ECO:0007669"/>
    <property type="project" value="TreeGrafter"/>
</dbReference>
<evidence type="ECO:0000256" key="2">
    <source>
        <dbReference type="SAM" id="MobiDB-lite"/>
    </source>
</evidence>
<dbReference type="GO" id="GO:0008154">
    <property type="term" value="P:actin polymerization or depolymerization"/>
    <property type="evidence" value="ECO:0007669"/>
    <property type="project" value="TreeGrafter"/>
</dbReference>
<reference evidence="4 5" key="1">
    <citation type="submission" date="2015-12" db="EMBL/GenBank/DDBJ databases">
        <title>Dictyostelia acquired genes for synthesis and detection of signals that induce cell-type specialization by lateral gene transfer from prokaryotes.</title>
        <authorList>
            <person name="Gloeckner G."/>
            <person name="Schaap P."/>
        </authorList>
    </citation>
    <scope>NUCLEOTIDE SEQUENCE [LARGE SCALE GENOMIC DNA]</scope>
    <source>
        <strain evidence="4 5">TK</strain>
    </source>
</reference>
<dbReference type="InParanoid" id="A0A151ZAJ2"/>
<dbReference type="GO" id="GO:0051014">
    <property type="term" value="P:actin filament severing"/>
    <property type="evidence" value="ECO:0007669"/>
    <property type="project" value="TreeGrafter"/>
</dbReference>
<dbReference type="GO" id="GO:0005737">
    <property type="term" value="C:cytoplasm"/>
    <property type="evidence" value="ECO:0007669"/>
    <property type="project" value="TreeGrafter"/>
</dbReference>
<dbReference type="InterPro" id="IPR007123">
    <property type="entry name" value="Gelsolin-like_dom"/>
</dbReference>
<evidence type="ECO:0000259" key="3">
    <source>
        <dbReference type="PROSITE" id="PS51089"/>
    </source>
</evidence>
<dbReference type="PANTHER" id="PTHR11977:SF51">
    <property type="entry name" value="PROTEIN FLIGHTLESS-1 HOMOLOG"/>
    <property type="match status" value="1"/>
</dbReference>
<dbReference type="PANTHER" id="PTHR11977">
    <property type="entry name" value="VILLIN"/>
    <property type="match status" value="1"/>
</dbReference>
<dbReference type="STRING" id="361077.A0A151ZAJ2"/>
<dbReference type="InterPro" id="IPR003128">
    <property type="entry name" value="Villin_headpiece"/>
</dbReference>
<gene>
    <name evidence="4" type="ORF">DLAC_07858</name>
</gene>
<proteinExistence type="predicted"/>
<evidence type="ECO:0000256" key="1">
    <source>
        <dbReference type="ARBA" id="ARBA00022737"/>
    </source>
</evidence>
<evidence type="ECO:0000313" key="4">
    <source>
        <dbReference type="EMBL" id="KYQ90972.1"/>
    </source>
</evidence>
<feature type="compositionally biased region" description="Polar residues" evidence="2">
    <location>
        <begin position="11"/>
        <end position="24"/>
    </location>
</feature>
<dbReference type="AlphaFoldDB" id="A0A151ZAJ2"/>
<feature type="domain" description="HP" evidence="3">
    <location>
        <begin position="770"/>
        <end position="833"/>
    </location>
</feature>
<dbReference type="InterPro" id="IPR036886">
    <property type="entry name" value="Villin_headpiece_dom_sf"/>
</dbReference>
<dbReference type="SUPFAM" id="SSF55753">
    <property type="entry name" value="Actin depolymerizing proteins"/>
    <property type="match status" value="5"/>
</dbReference>
<dbReference type="FunCoup" id="A0A151ZAJ2">
    <property type="interactions" value="7"/>
</dbReference>
<dbReference type="PROSITE" id="PS51089">
    <property type="entry name" value="HP"/>
    <property type="match status" value="1"/>
</dbReference>
<dbReference type="Pfam" id="PF02209">
    <property type="entry name" value="VHP"/>
    <property type="match status" value="1"/>
</dbReference>